<dbReference type="Pfam" id="PF00437">
    <property type="entry name" value="T2SSE"/>
    <property type="match status" value="1"/>
</dbReference>
<sequence length="406" mass="45128">MIDSGLLSEDPFEPRGALVPVLKEEPSRFDAGLDKFDAFLVGASRRGAADITIQSEARPRLKINNRQYFGTKRLLLRSEVDMLLGHLWRSTDAAGIINQGRALDFSYDVQVERGKRQRYRVNAVGIMKDGAPGLEITLRTLPFRTPTLDDVQFEEELRGYLHPSSGMIVIAGGTGHGKSTTMAAITRFHLEDRDNARKVCDFQQPIEFTYSDILTEHSDSASIIGQSEIGVGRNLPTFSDAVWAALRRGPSIINVGEARDVGSMKGCMQACVTGHIVNTTTHAGSIIEGLRRMVLEFPSEEQEARAFDLISSLQLFVVQRLLRKADGSGLIAVREYLLFDDDIRDRFYDTEINGWPALVSNLMKEARTNPSIVARSTGETARGLVEQGILSMAEARRFIPRKMLQQ</sequence>
<dbReference type="InterPro" id="IPR027417">
    <property type="entry name" value="P-loop_NTPase"/>
</dbReference>
<accession>A0AA50CVP8</accession>
<dbReference type="SUPFAM" id="SSF52540">
    <property type="entry name" value="P-loop containing nucleoside triphosphate hydrolases"/>
    <property type="match status" value="1"/>
</dbReference>
<dbReference type="Gene3D" id="3.30.450.90">
    <property type="match status" value="1"/>
</dbReference>
<dbReference type="InterPro" id="IPR001482">
    <property type="entry name" value="T2SS/T4SS_dom"/>
</dbReference>
<dbReference type="InterPro" id="IPR050921">
    <property type="entry name" value="T4SS_GSP_E_ATPase"/>
</dbReference>
<dbReference type="RefSeq" id="WP_306041830.1">
    <property type="nucleotide sequence ID" value="NZ_CP132309.1"/>
</dbReference>
<protein>
    <submittedName>
        <fullName evidence="4">ATPase, T2SS/T4P/T4SS family</fullName>
    </submittedName>
</protein>
<evidence type="ECO:0000256" key="2">
    <source>
        <dbReference type="ARBA" id="ARBA00022840"/>
    </source>
</evidence>
<evidence type="ECO:0000259" key="3">
    <source>
        <dbReference type="Pfam" id="PF00437"/>
    </source>
</evidence>
<dbReference type="Proteomes" id="UP001234585">
    <property type="component" value="Plasmid unnamed7"/>
</dbReference>
<name>A0AA50CVP8_9HYPH</name>
<dbReference type="AlphaFoldDB" id="A0AA50CVP8"/>
<organism evidence="4 5">
    <name type="scientific">Shinella sumterensis</name>
    <dbReference type="NCBI Taxonomy" id="1967501"/>
    <lineage>
        <taxon>Bacteria</taxon>
        <taxon>Pseudomonadati</taxon>
        <taxon>Pseudomonadota</taxon>
        <taxon>Alphaproteobacteria</taxon>
        <taxon>Hyphomicrobiales</taxon>
        <taxon>Rhizobiaceae</taxon>
        <taxon>Shinella</taxon>
    </lineage>
</organism>
<dbReference type="GO" id="GO:0016887">
    <property type="term" value="F:ATP hydrolysis activity"/>
    <property type="evidence" value="ECO:0007669"/>
    <property type="project" value="InterPro"/>
</dbReference>
<keyword evidence="5" id="KW-1185">Reference proteome</keyword>
<comment type="similarity">
    <text evidence="1">Belongs to the GSP E family.</text>
</comment>
<dbReference type="PANTHER" id="PTHR30486:SF6">
    <property type="entry name" value="TYPE IV PILUS RETRACTATION ATPASE PILT"/>
    <property type="match status" value="1"/>
</dbReference>
<keyword evidence="2" id="KW-0067">ATP-binding</keyword>
<feature type="domain" description="Bacterial type II secretion system protein E" evidence="3">
    <location>
        <begin position="117"/>
        <end position="326"/>
    </location>
</feature>
<dbReference type="EMBL" id="CP132309">
    <property type="protein sequence ID" value="WLS01383.1"/>
    <property type="molecule type" value="Genomic_DNA"/>
</dbReference>
<geneLocation type="plasmid" evidence="4 5">
    <name>unnamed7</name>
</geneLocation>
<evidence type="ECO:0000256" key="1">
    <source>
        <dbReference type="ARBA" id="ARBA00006611"/>
    </source>
</evidence>
<dbReference type="PANTHER" id="PTHR30486">
    <property type="entry name" value="TWITCHING MOTILITY PROTEIN PILT"/>
    <property type="match status" value="1"/>
</dbReference>
<gene>
    <name evidence="4" type="ORF">Q9313_28715</name>
</gene>
<reference evidence="4 5" key="1">
    <citation type="submission" date="2023-08" db="EMBL/GenBank/DDBJ databases">
        <title>Pathogen: clinical or host-associated sample.</title>
        <authorList>
            <person name="Hergert J."/>
            <person name="Casey R."/>
            <person name="Wagner J."/>
            <person name="Young E.L."/>
            <person name="Oakeson K.F."/>
        </authorList>
    </citation>
    <scope>NUCLEOTIDE SEQUENCE [LARGE SCALE GENOMIC DNA]</scope>
    <source>
        <strain evidence="4 5">1760953</strain>
        <plasmid evidence="4 5">unnamed7</plasmid>
    </source>
</reference>
<keyword evidence="2" id="KW-0547">Nucleotide-binding</keyword>
<proteinExistence type="inferred from homology"/>
<evidence type="ECO:0000313" key="5">
    <source>
        <dbReference type="Proteomes" id="UP001234585"/>
    </source>
</evidence>
<keyword evidence="4" id="KW-0614">Plasmid</keyword>
<dbReference type="Gene3D" id="3.40.50.300">
    <property type="entry name" value="P-loop containing nucleotide triphosphate hydrolases"/>
    <property type="match status" value="1"/>
</dbReference>
<evidence type="ECO:0000313" key="4">
    <source>
        <dbReference type="EMBL" id="WLS01383.1"/>
    </source>
</evidence>